<keyword evidence="1" id="KW-0378">Hydrolase</keyword>
<gene>
    <name evidence="6" type="ordered locus">Mboo_0495</name>
</gene>
<organism evidence="6 7">
    <name type="scientific">Methanoregula boonei (strain DSM 21154 / JCM 14090 / 6A8)</name>
    <dbReference type="NCBI Taxonomy" id="456442"/>
    <lineage>
        <taxon>Archaea</taxon>
        <taxon>Methanobacteriati</taxon>
        <taxon>Methanobacteriota</taxon>
        <taxon>Stenosarchaea group</taxon>
        <taxon>Methanomicrobia</taxon>
        <taxon>Methanomicrobiales</taxon>
        <taxon>Methanoregulaceae</taxon>
        <taxon>Methanoregula</taxon>
    </lineage>
</organism>
<dbReference type="PROSITE" id="PS50035">
    <property type="entry name" value="PLD"/>
    <property type="match status" value="2"/>
</dbReference>
<dbReference type="InterPro" id="IPR025202">
    <property type="entry name" value="PLD-like_dom"/>
</dbReference>
<keyword evidence="4" id="KW-0472">Membrane</keyword>
<dbReference type="Proteomes" id="UP000002408">
    <property type="component" value="Chromosome"/>
</dbReference>
<dbReference type="PANTHER" id="PTHR43856">
    <property type="entry name" value="CARDIOLIPIN HYDROLASE"/>
    <property type="match status" value="1"/>
</dbReference>
<keyword evidence="4" id="KW-1133">Transmembrane helix</keyword>
<dbReference type="PANTHER" id="PTHR43856:SF1">
    <property type="entry name" value="MITOCHONDRIAL CARDIOLIPIN HYDROLASE"/>
    <property type="match status" value="1"/>
</dbReference>
<dbReference type="CDD" id="cd09128">
    <property type="entry name" value="PLDc_unchar1_2"/>
    <property type="match status" value="1"/>
</dbReference>
<dbReference type="eggNOG" id="arCOG02039">
    <property type="taxonomic scope" value="Archaea"/>
</dbReference>
<dbReference type="GO" id="GO:0016891">
    <property type="term" value="F:RNA endonuclease activity producing 5'-phosphomonoesters, hydrolytic mechanism"/>
    <property type="evidence" value="ECO:0007669"/>
    <property type="project" value="TreeGrafter"/>
</dbReference>
<feature type="transmembrane region" description="Helical" evidence="4">
    <location>
        <begin position="533"/>
        <end position="552"/>
    </location>
</feature>
<evidence type="ECO:0000313" key="6">
    <source>
        <dbReference type="EMBL" id="ABS55013.1"/>
    </source>
</evidence>
<dbReference type="Gene3D" id="3.30.870.10">
    <property type="entry name" value="Endonuclease Chain A"/>
    <property type="match status" value="2"/>
</dbReference>
<dbReference type="AlphaFoldDB" id="A7I5K2"/>
<name>A7I5K2_METB6</name>
<evidence type="ECO:0000259" key="5">
    <source>
        <dbReference type="PROSITE" id="PS50035"/>
    </source>
</evidence>
<evidence type="ECO:0000256" key="4">
    <source>
        <dbReference type="SAM" id="Phobius"/>
    </source>
</evidence>
<dbReference type="HOGENOM" id="CLU_026762_0_0_2"/>
<dbReference type="STRING" id="456442.Mboo_0495"/>
<protein>
    <submittedName>
        <fullName evidence="6">Phospholipase D/Transphosphatidylase</fullName>
    </submittedName>
</protein>
<keyword evidence="3" id="KW-0443">Lipid metabolism</keyword>
<keyword evidence="4" id="KW-0812">Transmembrane</keyword>
<evidence type="ECO:0000313" key="7">
    <source>
        <dbReference type="Proteomes" id="UP000002408"/>
    </source>
</evidence>
<feature type="domain" description="PLD phosphodiesterase" evidence="5">
    <location>
        <begin position="267"/>
        <end position="294"/>
    </location>
</feature>
<feature type="domain" description="PLD phosphodiesterase" evidence="5">
    <location>
        <begin position="465"/>
        <end position="492"/>
    </location>
</feature>
<dbReference type="SUPFAM" id="SSF56024">
    <property type="entry name" value="Phospholipase D/nuclease"/>
    <property type="match status" value="2"/>
</dbReference>
<reference evidence="6" key="1">
    <citation type="submission" date="2007-07" db="EMBL/GenBank/DDBJ databases">
        <title>Complete sequence of Candidatus Methanoregula boonei 6A8.</title>
        <authorList>
            <consortium name="US DOE Joint Genome Institute"/>
            <person name="Copeland A."/>
            <person name="Lucas S."/>
            <person name="Lapidus A."/>
            <person name="Barry K."/>
            <person name="Glavina del Rio T."/>
            <person name="Dalin E."/>
            <person name="Tice H."/>
            <person name="Pitluck S."/>
            <person name="Meincke L."/>
            <person name="Brettin T."/>
            <person name="Bruce D."/>
            <person name="Detter J.C."/>
            <person name="Han C."/>
            <person name="Tapia R."/>
            <person name="Gilna P."/>
            <person name="Schmutz J."/>
            <person name="Larimer F."/>
            <person name="Land M."/>
            <person name="Hauser L."/>
            <person name="Kyrpides N."/>
            <person name="Kim E."/>
            <person name="Zinder S."/>
            <person name="Richardson P."/>
        </authorList>
    </citation>
    <scope>NUCLEOTIDE SEQUENCE [LARGE SCALE GENOMIC DNA]</scope>
    <source>
        <strain evidence="6">6A8</strain>
    </source>
</reference>
<evidence type="ECO:0000256" key="2">
    <source>
        <dbReference type="ARBA" id="ARBA00022963"/>
    </source>
</evidence>
<dbReference type="EMBL" id="CP000780">
    <property type="protein sequence ID" value="ABS55013.1"/>
    <property type="molecule type" value="Genomic_DNA"/>
</dbReference>
<sequence length="556" mass="60353" precursor="true">MSFSRLSAAFLFLCFCVVTCSAVQIIEFCPDPYLPDDADEYIVLSGDGSLDGVAVSDNHGGFRFPQGTVIHGTLTIARNGAAFEKTHGTSPDFEWQDYSPSVPDVVSGNQLRLANTRDELLVYENSRLVQKITWPGDVKPREGQVHYLEEGTWDPRPLMLGQSRLALTSFENVTVTAFVSPDSSLAVFSGAVDSAQHRVLANVYELTSTNITHTLTYARKRGVDVSVLVEGGPVGGIPAAEKSAISVLNQSGIPVLAMASSEGGHVPYRYDHAKYVIIDDRAVLVTSENFGHSGFPPAGETGNRGWGVVMEDPRLAAYFADLYQTDTSGSAITPVYGTAGPGENYTIISRPVVFEPVTFTGARVTPVIAPDTSAGITGLLNSAQESIEIQQAYITNESKTRLNPYLATAINASRRGVQVRVLLDSYWYNTEDEADNDEMVALINRIAATENLPLEARCADLGATGLEKIHNKGVIVDGRAVLVSSINWNTNSPGFNREAGVIIEQPGVAMYFRGVFDADWSPAVRSPHPPTDYLKIACVITVIGLLMLLYYYRHMR</sequence>
<keyword evidence="7" id="KW-1185">Reference proteome</keyword>
<dbReference type="KEGG" id="mbn:Mboo_0495"/>
<dbReference type="SMART" id="SM00155">
    <property type="entry name" value="PLDc"/>
    <property type="match status" value="2"/>
</dbReference>
<evidence type="ECO:0000256" key="1">
    <source>
        <dbReference type="ARBA" id="ARBA00022801"/>
    </source>
</evidence>
<accession>A7I5K2</accession>
<proteinExistence type="predicted"/>
<dbReference type="GO" id="GO:0016042">
    <property type="term" value="P:lipid catabolic process"/>
    <property type="evidence" value="ECO:0007669"/>
    <property type="project" value="UniProtKB-KW"/>
</dbReference>
<dbReference type="Pfam" id="PF13091">
    <property type="entry name" value="PLDc_2"/>
    <property type="match status" value="2"/>
</dbReference>
<dbReference type="InterPro" id="IPR051406">
    <property type="entry name" value="PLD_domain"/>
</dbReference>
<dbReference type="InterPro" id="IPR001736">
    <property type="entry name" value="PLipase_D/transphosphatidylase"/>
</dbReference>
<keyword evidence="2" id="KW-0442">Lipid degradation</keyword>
<dbReference type="CDD" id="cd09127">
    <property type="entry name" value="PLDc_unchar1_1"/>
    <property type="match status" value="1"/>
</dbReference>
<evidence type="ECO:0000256" key="3">
    <source>
        <dbReference type="ARBA" id="ARBA00023098"/>
    </source>
</evidence>